<dbReference type="GO" id="GO:0016757">
    <property type="term" value="F:glycosyltransferase activity"/>
    <property type="evidence" value="ECO:0007669"/>
    <property type="project" value="UniProtKB-KW"/>
</dbReference>
<evidence type="ECO:0000313" key="5">
    <source>
        <dbReference type="EMBL" id="GEN62072.1"/>
    </source>
</evidence>
<gene>
    <name evidence="5" type="ORF">AOE01nite_02960</name>
</gene>
<evidence type="ECO:0000256" key="1">
    <source>
        <dbReference type="ARBA" id="ARBA00022676"/>
    </source>
</evidence>
<dbReference type="Pfam" id="PF04577">
    <property type="entry name" value="Glyco_transf_61"/>
    <property type="match status" value="1"/>
</dbReference>
<organism evidence="5 6">
    <name type="scientific">Acetobacter oeni</name>
    <dbReference type="NCBI Taxonomy" id="304077"/>
    <lineage>
        <taxon>Bacteria</taxon>
        <taxon>Pseudomonadati</taxon>
        <taxon>Pseudomonadota</taxon>
        <taxon>Alphaproteobacteria</taxon>
        <taxon>Acetobacterales</taxon>
        <taxon>Acetobacteraceae</taxon>
        <taxon>Acetobacter</taxon>
    </lineage>
</organism>
<evidence type="ECO:0000256" key="2">
    <source>
        <dbReference type="ARBA" id="ARBA00022679"/>
    </source>
</evidence>
<comment type="caution">
    <text evidence="5">The sequence shown here is derived from an EMBL/GenBank/DDBJ whole genome shotgun (WGS) entry which is preliminary data.</text>
</comment>
<dbReference type="Proteomes" id="UP000321746">
    <property type="component" value="Unassembled WGS sequence"/>
</dbReference>
<evidence type="ECO:0000256" key="3">
    <source>
        <dbReference type="ARBA" id="ARBA00023180"/>
    </source>
</evidence>
<dbReference type="PANTHER" id="PTHR20961">
    <property type="entry name" value="GLYCOSYLTRANSFERASE"/>
    <property type="match status" value="1"/>
</dbReference>
<keyword evidence="1" id="KW-0328">Glycosyltransferase</keyword>
<keyword evidence="2" id="KW-0808">Transferase</keyword>
<dbReference type="RefSeq" id="WP_242011701.1">
    <property type="nucleotide sequence ID" value="NZ_BJYG01000002.1"/>
</dbReference>
<keyword evidence="3" id="KW-0325">Glycoprotein</keyword>
<dbReference type="InterPro" id="IPR007657">
    <property type="entry name" value="Glycosyltransferase_61"/>
</dbReference>
<feature type="domain" description="Glycosyltransferase 61 catalytic" evidence="4">
    <location>
        <begin position="134"/>
        <end position="305"/>
    </location>
</feature>
<reference evidence="5 6" key="1">
    <citation type="submission" date="2019-07" db="EMBL/GenBank/DDBJ databases">
        <title>Whole genome shotgun sequence of Acetobacter oeni NBRC 105207.</title>
        <authorList>
            <person name="Hosoyama A."/>
            <person name="Uohara A."/>
            <person name="Ohji S."/>
            <person name="Ichikawa N."/>
        </authorList>
    </citation>
    <scope>NUCLEOTIDE SEQUENCE [LARGE SCALE GENOMIC DNA]</scope>
    <source>
        <strain evidence="5 6">NBRC 105207</strain>
    </source>
</reference>
<protein>
    <recommendedName>
        <fullName evidence="4">Glycosyltransferase 61 catalytic domain-containing protein</fullName>
    </recommendedName>
</protein>
<dbReference type="AlphaFoldDB" id="A0A511XGJ7"/>
<accession>A0A511XGJ7</accession>
<evidence type="ECO:0000313" key="6">
    <source>
        <dbReference type="Proteomes" id="UP000321746"/>
    </source>
</evidence>
<keyword evidence="6" id="KW-1185">Reference proteome</keyword>
<sequence>MSRITMLRDRIKNGRPSRHLPAVGLFQAAGNRALIEFSPLREGTFAANGLLSDGSESLFRYQTTSTAPVFRYSFNDVMFDPELTMFSSHGAPIRDVLYTQPPAVLDLFCAHEDRPIESCDQTAWAGFDHWNTNFYHWVAHTLPAIRHFLKAAGPDDVFLLPALTPWQTESIELMGLARKHWKITHAGTRYRFPRVIYTDFIRGRTDFTASETAVETSHMLRHAAGCVSRPGSRLLFIERGEAANRKIPNEAELASGLKQIGFECIRPETLSVREQIRLFSEARMVIGFLGAGMTNISWCPPASVVYELVPSHHQNPCFLPIAVRNRLYYWADLIETGVTQEDHTSQAVLPVNAGRIVAHAQELLDFSRTVCG</sequence>
<dbReference type="InterPro" id="IPR049625">
    <property type="entry name" value="Glyco_transf_61_cat"/>
</dbReference>
<name>A0A511XGJ7_9PROT</name>
<evidence type="ECO:0000259" key="4">
    <source>
        <dbReference type="Pfam" id="PF04577"/>
    </source>
</evidence>
<proteinExistence type="predicted"/>
<dbReference type="EMBL" id="BJYG01000002">
    <property type="protein sequence ID" value="GEN62072.1"/>
    <property type="molecule type" value="Genomic_DNA"/>
</dbReference>